<reference evidence="2 3" key="1">
    <citation type="submission" date="2022-03" db="EMBL/GenBank/DDBJ databases">
        <title>Sinomonas sp. isolated from a soil.</title>
        <authorList>
            <person name="Han J."/>
            <person name="Kim D.-U."/>
        </authorList>
    </citation>
    <scope>NUCLEOTIDE SEQUENCE [LARGE SCALE GENOMIC DNA]</scope>
    <source>
        <strain evidence="2 3">5-5</strain>
    </source>
</reference>
<dbReference type="RefSeq" id="WP_241053778.1">
    <property type="nucleotide sequence ID" value="NZ_JAKZBV010000001.1"/>
</dbReference>
<name>A0ABS9U104_9MICC</name>
<evidence type="ECO:0008006" key="4">
    <source>
        <dbReference type="Google" id="ProtNLM"/>
    </source>
</evidence>
<evidence type="ECO:0000313" key="2">
    <source>
        <dbReference type="EMBL" id="MCH6470265.1"/>
    </source>
</evidence>
<keyword evidence="1" id="KW-0732">Signal</keyword>
<feature type="signal peptide" evidence="1">
    <location>
        <begin position="1"/>
        <end position="17"/>
    </location>
</feature>
<feature type="chain" id="PRO_5045090992" description="Secreted protein" evidence="1">
    <location>
        <begin position="18"/>
        <end position="70"/>
    </location>
</feature>
<accession>A0ABS9U104</accession>
<comment type="caution">
    <text evidence="2">The sequence shown here is derived from an EMBL/GenBank/DDBJ whole genome shotgun (WGS) entry which is preliminary data.</text>
</comment>
<sequence length="70" mass="7591">MRSLIWLSLGLAVGALAYRAAQQLRDEPRSGGLNRAANRLADSTAHFAEDVRRAMAAREAELRNALGIEA</sequence>
<evidence type="ECO:0000313" key="3">
    <source>
        <dbReference type="Proteomes" id="UP001202922"/>
    </source>
</evidence>
<gene>
    <name evidence="2" type="ORF">L0M17_09800</name>
</gene>
<dbReference type="Proteomes" id="UP001202922">
    <property type="component" value="Unassembled WGS sequence"/>
</dbReference>
<keyword evidence="3" id="KW-1185">Reference proteome</keyword>
<protein>
    <recommendedName>
        <fullName evidence="4">Secreted protein</fullName>
    </recommendedName>
</protein>
<evidence type="ECO:0000256" key="1">
    <source>
        <dbReference type="SAM" id="SignalP"/>
    </source>
</evidence>
<organism evidence="2 3">
    <name type="scientific">Sinomonas terrae</name>
    <dbReference type="NCBI Taxonomy" id="2908838"/>
    <lineage>
        <taxon>Bacteria</taxon>
        <taxon>Bacillati</taxon>
        <taxon>Actinomycetota</taxon>
        <taxon>Actinomycetes</taxon>
        <taxon>Micrococcales</taxon>
        <taxon>Micrococcaceae</taxon>
        <taxon>Sinomonas</taxon>
    </lineage>
</organism>
<dbReference type="EMBL" id="JAKZBV010000001">
    <property type="protein sequence ID" value="MCH6470265.1"/>
    <property type="molecule type" value="Genomic_DNA"/>
</dbReference>
<proteinExistence type="predicted"/>